<feature type="transmembrane region" description="Helical" evidence="5">
    <location>
        <begin position="67"/>
        <end position="91"/>
    </location>
</feature>
<gene>
    <name evidence="6" type="ORF">DHEL01_v211685</name>
</gene>
<keyword evidence="3 5" id="KW-1133">Transmembrane helix</keyword>
<dbReference type="Proteomes" id="UP000094444">
    <property type="component" value="Unassembled WGS sequence"/>
</dbReference>
<evidence type="ECO:0000313" key="6">
    <source>
        <dbReference type="EMBL" id="POS69920.1"/>
    </source>
</evidence>
<reference evidence="6" key="1">
    <citation type="submission" date="2017-09" db="EMBL/GenBank/DDBJ databases">
        <title>Polyketide synthases of a Diaporthe helianthi virulent isolate.</title>
        <authorList>
            <person name="Baroncelli R."/>
        </authorList>
    </citation>
    <scope>NUCLEOTIDE SEQUENCE [LARGE SCALE GENOMIC DNA]</scope>
    <source>
        <strain evidence="6">7/96</strain>
    </source>
</reference>
<dbReference type="OrthoDB" id="4540492at2759"/>
<proteinExistence type="predicted"/>
<comment type="caution">
    <text evidence="6">The sequence shown here is derived from an EMBL/GenBank/DDBJ whole genome shotgun (WGS) entry which is preliminary data.</text>
</comment>
<dbReference type="Pfam" id="PF13520">
    <property type="entry name" value="AA_permease_2"/>
    <property type="match status" value="1"/>
</dbReference>
<dbReference type="PANTHER" id="PTHR11785">
    <property type="entry name" value="AMINO ACID TRANSPORTER"/>
    <property type="match status" value="1"/>
</dbReference>
<feature type="transmembrane region" description="Helical" evidence="5">
    <location>
        <begin position="21"/>
        <end position="47"/>
    </location>
</feature>
<dbReference type="GO" id="GO:0015179">
    <property type="term" value="F:L-amino acid transmembrane transporter activity"/>
    <property type="evidence" value="ECO:0007669"/>
    <property type="project" value="TreeGrafter"/>
</dbReference>
<evidence type="ECO:0000256" key="5">
    <source>
        <dbReference type="SAM" id="Phobius"/>
    </source>
</evidence>
<keyword evidence="2 5" id="KW-0812">Transmembrane</keyword>
<dbReference type="EMBL" id="MAVT02001913">
    <property type="protein sequence ID" value="POS69920.1"/>
    <property type="molecule type" value="Genomic_DNA"/>
</dbReference>
<evidence type="ECO:0000256" key="3">
    <source>
        <dbReference type="ARBA" id="ARBA00022989"/>
    </source>
</evidence>
<organism evidence="6 7">
    <name type="scientific">Diaporthe helianthi</name>
    <dbReference type="NCBI Taxonomy" id="158607"/>
    <lineage>
        <taxon>Eukaryota</taxon>
        <taxon>Fungi</taxon>
        <taxon>Dikarya</taxon>
        <taxon>Ascomycota</taxon>
        <taxon>Pezizomycotina</taxon>
        <taxon>Sordariomycetes</taxon>
        <taxon>Sordariomycetidae</taxon>
        <taxon>Diaporthales</taxon>
        <taxon>Diaporthaceae</taxon>
        <taxon>Diaporthe</taxon>
    </lineage>
</organism>
<sequence>MSLFVIGALTKTYGDTDYQPGVHATVAMIFVFTASFGFGWIPILFLIPAEMSGIWGNFVFPLTLETIGWRLYLINGAWNIVMFAFIAWYWIEVRGRTLEEIDVLIDGNKHSDIPDLELVIRGTVDRRWKDKFAGHKDNMGDTEEDREALPLFFSPPIPTAPTGGYNIKNLKAVTSSAQLGDLEASEARALENDVLPETSTLGRTLSRQSAYILVISRVLGSGIFGMAGPIIRPVGSVGLALSLWVVGAVGRGSWQAHSLPSWLSVWNLRSLARFQLELGRFLVITAPSLLFLRRPRELIVPVEEIKASGELVAALLFERVVGWCVSSPAILIPVITLPLSSEVYSFILKVEGYPGQVIAIATAAGLLWLQYEGPDLKRPFEAWVSAVTVCIALGLALLAPFFPPAKKADSGLFYATYAIVGILI</sequence>
<dbReference type="AlphaFoldDB" id="A0A2P5HI40"/>
<feature type="transmembrane region" description="Helical" evidence="5">
    <location>
        <begin position="352"/>
        <end position="371"/>
    </location>
</feature>
<dbReference type="PANTHER" id="PTHR11785:SF532">
    <property type="entry name" value="TRANSPORTER, PUTATIVE (EUROFUNG)-RELATED"/>
    <property type="match status" value="1"/>
</dbReference>
<evidence type="ECO:0000256" key="1">
    <source>
        <dbReference type="ARBA" id="ARBA00004141"/>
    </source>
</evidence>
<keyword evidence="4 5" id="KW-0472">Membrane</keyword>
<keyword evidence="7" id="KW-1185">Reference proteome</keyword>
<protein>
    <submittedName>
        <fullName evidence="6">Uncharacterized protein</fullName>
    </submittedName>
</protein>
<dbReference type="GO" id="GO:0016020">
    <property type="term" value="C:membrane"/>
    <property type="evidence" value="ECO:0007669"/>
    <property type="project" value="UniProtKB-SubCell"/>
</dbReference>
<name>A0A2P5HI40_DIAHE</name>
<evidence type="ECO:0000313" key="7">
    <source>
        <dbReference type="Proteomes" id="UP000094444"/>
    </source>
</evidence>
<dbReference type="InterPro" id="IPR050598">
    <property type="entry name" value="AminoAcid_Transporter"/>
</dbReference>
<dbReference type="InterPro" id="IPR036259">
    <property type="entry name" value="MFS_trans_sf"/>
</dbReference>
<dbReference type="InterPro" id="IPR002293">
    <property type="entry name" value="AA/rel_permease1"/>
</dbReference>
<dbReference type="Gene3D" id="1.20.1250.20">
    <property type="entry name" value="MFS general substrate transporter like domains"/>
    <property type="match status" value="1"/>
</dbReference>
<dbReference type="InParanoid" id="A0A2P5HI40"/>
<feature type="transmembrane region" description="Helical" evidence="5">
    <location>
        <begin position="383"/>
        <end position="402"/>
    </location>
</feature>
<feature type="transmembrane region" description="Helical" evidence="5">
    <location>
        <begin position="320"/>
        <end position="340"/>
    </location>
</feature>
<comment type="subcellular location">
    <subcellularLocation>
        <location evidence="1">Membrane</location>
        <topology evidence="1">Multi-pass membrane protein</topology>
    </subcellularLocation>
</comment>
<accession>A0A2P5HI40</accession>
<dbReference type="SUPFAM" id="SSF103473">
    <property type="entry name" value="MFS general substrate transporter"/>
    <property type="match status" value="1"/>
</dbReference>
<evidence type="ECO:0000256" key="4">
    <source>
        <dbReference type="ARBA" id="ARBA00023136"/>
    </source>
</evidence>
<evidence type="ECO:0000256" key="2">
    <source>
        <dbReference type="ARBA" id="ARBA00022692"/>
    </source>
</evidence>